<dbReference type="Proteomes" id="UP000664779">
    <property type="component" value="Unassembled WGS sequence"/>
</dbReference>
<keyword evidence="1" id="KW-0472">Membrane</keyword>
<sequence>MIALTYGIIAVVYIILAFGGIFMLDHWFSQRVGDRPFSINGRKIETDDPFVQKQFRKFHFFKVIYSMSLIALLLVTVSYV</sequence>
<evidence type="ECO:0000313" key="2">
    <source>
        <dbReference type="EMBL" id="MBO0346916.1"/>
    </source>
</evidence>
<dbReference type="RefSeq" id="WP_206943288.1">
    <property type="nucleotide sequence ID" value="NZ_JAFLNF010000008.1"/>
</dbReference>
<dbReference type="EMBL" id="JAFLNF010000008">
    <property type="protein sequence ID" value="MBO0346916.1"/>
    <property type="molecule type" value="Genomic_DNA"/>
</dbReference>
<accession>A0A939EQL2</accession>
<name>A0A939EQL2_9HYPH</name>
<keyword evidence="1" id="KW-1133">Transmembrane helix</keyword>
<feature type="transmembrane region" description="Helical" evidence="1">
    <location>
        <begin position="6"/>
        <end position="28"/>
    </location>
</feature>
<organism evidence="2 3">
    <name type="scientific">Roseibium limicola</name>
    <dbReference type="NCBI Taxonomy" id="2816037"/>
    <lineage>
        <taxon>Bacteria</taxon>
        <taxon>Pseudomonadati</taxon>
        <taxon>Pseudomonadota</taxon>
        <taxon>Alphaproteobacteria</taxon>
        <taxon>Hyphomicrobiales</taxon>
        <taxon>Stappiaceae</taxon>
        <taxon>Roseibium</taxon>
    </lineage>
</organism>
<dbReference type="GO" id="GO:0004519">
    <property type="term" value="F:endonuclease activity"/>
    <property type="evidence" value="ECO:0007669"/>
    <property type="project" value="UniProtKB-KW"/>
</dbReference>
<keyword evidence="2" id="KW-0255">Endonuclease</keyword>
<keyword evidence="2" id="KW-0378">Hydrolase</keyword>
<keyword evidence="2" id="KW-0540">Nuclease</keyword>
<feature type="transmembrane region" description="Helical" evidence="1">
    <location>
        <begin position="60"/>
        <end position="79"/>
    </location>
</feature>
<comment type="caution">
    <text evidence="2">The sequence shown here is derived from an EMBL/GenBank/DDBJ whole genome shotgun (WGS) entry which is preliminary data.</text>
</comment>
<gene>
    <name evidence="2" type="ORF">J0X15_16940</name>
</gene>
<protein>
    <submittedName>
        <fullName evidence="2">Endonuclease</fullName>
    </submittedName>
</protein>
<reference evidence="2" key="1">
    <citation type="submission" date="2021-03" db="EMBL/GenBank/DDBJ databases">
        <title>Roseibium sp. CAU 1637 isolated from Incheon.</title>
        <authorList>
            <person name="Kim W."/>
        </authorList>
    </citation>
    <scope>NUCLEOTIDE SEQUENCE</scope>
    <source>
        <strain evidence="2">CAU 1637</strain>
    </source>
</reference>
<keyword evidence="1" id="KW-0812">Transmembrane</keyword>
<keyword evidence="3" id="KW-1185">Reference proteome</keyword>
<evidence type="ECO:0000256" key="1">
    <source>
        <dbReference type="SAM" id="Phobius"/>
    </source>
</evidence>
<dbReference type="AlphaFoldDB" id="A0A939EQL2"/>
<proteinExistence type="predicted"/>
<evidence type="ECO:0000313" key="3">
    <source>
        <dbReference type="Proteomes" id="UP000664779"/>
    </source>
</evidence>